<proteinExistence type="predicted"/>
<accession>A0A0U5GBJ3</accession>
<keyword evidence="2" id="KW-1185">Reference proteome</keyword>
<dbReference type="AlphaFoldDB" id="A0A0U5GBJ3"/>
<dbReference type="Proteomes" id="UP000054771">
    <property type="component" value="Unassembled WGS sequence"/>
</dbReference>
<dbReference type="EMBL" id="CDMC01000015">
    <property type="protein sequence ID" value="CEL09682.1"/>
    <property type="molecule type" value="Genomic_DNA"/>
</dbReference>
<reference evidence="2" key="1">
    <citation type="journal article" date="2016" name="Genome Announc.">
        <title>Draft genome sequences of fungus Aspergillus calidoustus.</title>
        <authorList>
            <person name="Horn F."/>
            <person name="Linde J."/>
            <person name="Mattern D.J."/>
            <person name="Walther G."/>
            <person name="Guthke R."/>
            <person name="Scherlach K."/>
            <person name="Martin K."/>
            <person name="Brakhage A.A."/>
            <person name="Petzke L."/>
            <person name="Valiante V."/>
        </authorList>
    </citation>
    <scope>NUCLEOTIDE SEQUENCE [LARGE SCALE GENOMIC DNA]</scope>
    <source>
        <strain evidence="2">SF006504</strain>
    </source>
</reference>
<protein>
    <submittedName>
        <fullName evidence="1">Uncharacterized protein</fullName>
    </submittedName>
</protein>
<name>A0A0U5GBJ3_ASPCI</name>
<gene>
    <name evidence="1" type="ORF">ASPCAL12815</name>
</gene>
<sequence length="157" mass="17916">MPTNPTLSMAITITKLTIPNRSPLFELHSTSSSTLATTVVPSPDRVIRRLSKKWRKLRDKTAKYKDAEAILDELELFLHEEMLAGVDETLESLVKDLKDDDPEVKKKFGVLISTLAELMREHARNNAGDLEELERVLEVTKRWPKEGMTKTKTKTTR</sequence>
<organism evidence="1 2">
    <name type="scientific">Aspergillus calidoustus</name>
    <dbReference type="NCBI Taxonomy" id="454130"/>
    <lineage>
        <taxon>Eukaryota</taxon>
        <taxon>Fungi</taxon>
        <taxon>Dikarya</taxon>
        <taxon>Ascomycota</taxon>
        <taxon>Pezizomycotina</taxon>
        <taxon>Eurotiomycetes</taxon>
        <taxon>Eurotiomycetidae</taxon>
        <taxon>Eurotiales</taxon>
        <taxon>Aspergillaceae</taxon>
        <taxon>Aspergillus</taxon>
        <taxon>Aspergillus subgen. Nidulantes</taxon>
    </lineage>
</organism>
<evidence type="ECO:0000313" key="1">
    <source>
        <dbReference type="EMBL" id="CEL09682.1"/>
    </source>
</evidence>
<evidence type="ECO:0000313" key="2">
    <source>
        <dbReference type="Proteomes" id="UP000054771"/>
    </source>
</evidence>